<proteinExistence type="predicted"/>
<feature type="non-terminal residue" evidence="1">
    <location>
        <position position="53"/>
    </location>
</feature>
<sequence length="53" mass="5661">MDTPIYDFARDYAAKNALRLHMPGHKGLGQLGVEALDLTEIAGADSLYEAAGI</sequence>
<comment type="caution">
    <text evidence="1">The sequence shown here is derived from an EMBL/GenBank/DDBJ whole genome shotgun (WGS) entry which is preliminary data.</text>
</comment>
<reference evidence="1" key="2">
    <citation type="journal article" date="2021" name="PeerJ">
        <title>Extensive microbial diversity within the chicken gut microbiome revealed by metagenomics and culture.</title>
        <authorList>
            <person name="Gilroy R."/>
            <person name="Ravi A."/>
            <person name="Getino M."/>
            <person name="Pursley I."/>
            <person name="Horton D.L."/>
            <person name="Alikhan N.F."/>
            <person name="Baker D."/>
            <person name="Gharbi K."/>
            <person name="Hall N."/>
            <person name="Watson M."/>
            <person name="Adriaenssens E.M."/>
            <person name="Foster-Nyarko E."/>
            <person name="Jarju S."/>
            <person name="Secka A."/>
            <person name="Antonio M."/>
            <person name="Oren A."/>
            <person name="Chaudhuri R.R."/>
            <person name="La Ragione R."/>
            <person name="Hildebrand F."/>
            <person name="Pallen M.J."/>
        </authorList>
    </citation>
    <scope>NUCLEOTIDE SEQUENCE</scope>
    <source>
        <strain evidence="1">ChiHjej9B8-7071</strain>
    </source>
</reference>
<evidence type="ECO:0000313" key="2">
    <source>
        <dbReference type="Proteomes" id="UP000824258"/>
    </source>
</evidence>
<dbReference type="Gene3D" id="3.40.640.10">
    <property type="entry name" value="Type I PLP-dependent aspartate aminotransferase-like (Major domain)"/>
    <property type="match status" value="1"/>
</dbReference>
<accession>A0A9D1A6K9</accession>
<dbReference type="AlphaFoldDB" id="A0A9D1A6K9"/>
<name>A0A9D1A6K9_9FIRM</name>
<protein>
    <submittedName>
        <fullName evidence="1">Amino acid decarboxylase</fullName>
    </submittedName>
</protein>
<reference evidence="1" key="1">
    <citation type="submission" date="2020-10" db="EMBL/GenBank/DDBJ databases">
        <authorList>
            <person name="Gilroy R."/>
        </authorList>
    </citation>
    <scope>NUCLEOTIDE SEQUENCE</scope>
    <source>
        <strain evidence="1">ChiHjej9B8-7071</strain>
    </source>
</reference>
<organism evidence="1 2">
    <name type="scientific">Candidatus Avoscillospira stercoripullorum</name>
    <dbReference type="NCBI Taxonomy" id="2840709"/>
    <lineage>
        <taxon>Bacteria</taxon>
        <taxon>Bacillati</taxon>
        <taxon>Bacillota</taxon>
        <taxon>Clostridia</taxon>
        <taxon>Eubacteriales</taxon>
        <taxon>Oscillospiraceae</taxon>
        <taxon>Oscillospiraceae incertae sedis</taxon>
        <taxon>Candidatus Avoscillospira</taxon>
    </lineage>
</organism>
<dbReference type="InterPro" id="IPR015421">
    <property type="entry name" value="PyrdxlP-dep_Trfase_major"/>
</dbReference>
<dbReference type="EMBL" id="DVGD01000063">
    <property type="protein sequence ID" value="HIR09194.1"/>
    <property type="molecule type" value="Genomic_DNA"/>
</dbReference>
<gene>
    <name evidence="1" type="ORF">IAA70_02190</name>
</gene>
<evidence type="ECO:0000313" key="1">
    <source>
        <dbReference type="EMBL" id="HIR09194.1"/>
    </source>
</evidence>
<dbReference type="Proteomes" id="UP000824258">
    <property type="component" value="Unassembled WGS sequence"/>
</dbReference>